<dbReference type="InterPro" id="IPR041682">
    <property type="entry name" value="AAA_14"/>
</dbReference>
<dbReference type="RefSeq" id="WP_038067534.1">
    <property type="nucleotide sequence ID" value="NZ_JPSL02000037.1"/>
</dbReference>
<dbReference type="InterPro" id="IPR025420">
    <property type="entry name" value="DUF4143"/>
</dbReference>
<dbReference type="Proteomes" id="UP000030364">
    <property type="component" value="Unassembled WGS sequence"/>
</dbReference>
<dbReference type="SUPFAM" id="SSF52540">
    <property type="entry name" value="P-loop containing nucleoside triphosphate hydrolases"/>
    <property type="match status" value="1"/>
</dbReference>
<feature type="domain" description="AAA" evidence="1">
    <location>
        <begin position="17"/>
        <end position="133"/>
    </location>
</feature>
<gene>
    <name evidence="3" type="ORF">THFILI_03490</name>
</gene>
<dbReference type="SUPFAM" id="SSF46785">
    <property type="entry name" value="Winged helix' DNA-binding domain"/>
    <property type="match status" value="1"/>
</dbReference>
<dbReference type="EMBL" id="JPSL02000037">
    <property type="protein sequence ID" value="KGQ20930.1"/>
    <property type="molecule type" value="Genomic_DNA"/>
</dbReference>
<evidence type="ECO:0000259" key="1">
    <source>
        <dbReference type="Pfam" id="PF13173"/>
    </source>
</evidence>
<feature type="domain" description="DUF4143" evidence="2">
    <location>
        <begin position="193"/>
        <end position="343"/>
    </location>
</feature>
<dbReference type="PANTHER" id="PTHR43566">
    <property type="entry name" value="CONSERVED PROTEIN"/>
    <property type="match status" value="1"/>
</dbReference>
<reference evidence="3 4" key="1">
    <citation type="journal article" date="2015" name="Genome Announc.">
        <title>Draft Genome Sequence of the Thermophile Thermus filiformis ATCC 43280, Producer of Carotenoid-(Di)glucoside-Branched Fatty Acid (Di)esters and Source of Hyperthermostable Enzymes of Biotechnological Interest.</title>
        <authorList>
            <person name="Mandelli F."/>
            <person name="Oliveira Ramires B."/>
            <person name="Couger M.B."/>
            <person name="Paixao D.A."/>
            <person name="Camilo C.M."/>
            <person name="Polikarpov I."/>
            <person name="Prade R."/>
            <person name="Riano-Pachon D.M."/>
            <person name="Squina F.M."/>
        </authorList>
    </citation>
    <scope>NUCLEOTIDE SEQUENCE [LARGE SCALE GENOMIC DNA]</scope>
    <source>
        <strain evidence="3 4">ATCC 43280</strain>
    </source>
</reference>
<evidence type="ECO:0000313" key="3">
    <source>
        <dbReference type="EMBL" id="KGQ20930.1"/>
    </source>
</evidence>
<dbReference type="AlphaFoldDB" id="A0A0A2WRJ2"/>
<organism evidence="3 4">
    <name type="scientific">Thermus filiformis</name>
    <dbReference type="NCBI Taxonomy" id="276"/>
    <lineage>
        <taxon>Bacteria</taxon>
        <taxon>Thermotogati</taxon>
        <taxon>Deinococcota</taxon>
        <taxon>Deinococci</taxon>
        <taxon>Thermales</taxon>
        <taxon>Thermaceae</taxon>
        <taxon>Thermus</taxon>
    </lineage>
</organism>
<dbReference type="OrthoDB" id="9801684at2"/>
<dbReference type="Pfam" id="PF13635">
    <property type="entry name" value="DUF4143"/>
    <property type="match status" value="1"/>
</dbReference>
<dbReference type="PATRIC" id="fig|276.5.peg.2296"/>
<keyword evidence="4" id="KW-1185">Reference proteome</keyword>
<protein>
    <submittedName>
        <fullName evidence="3">ATPase AAA</fullName>
    </submittedName>
</protein>
<dbReference type="STRING" id="276.THFILI_03490"/>
<evidence type="ECO:0000313" key="4">
    <source>
        <dbReference type="Proteomes" id="UP000030364"/>
    </source>
</evidence>
<proteinExistence type="predicted"/>
<dbReference type="InterPro" id="IPR027417">
    <property type="entry name" value="P-loop_NTPase"/>
</dbReference>
<comment type="caution">
    <text evidence="3">The sequence shown here is derived from an EMBL/GenBank/DDBJ whole genome shotgun (WGS) entry which is preliminary data.</text>
</comment>
<accession>A0A0A2WRJ2</accession>
<dbReference type="PANTHER" id="PTHR43566:SF2">
    <property type="entry name" value="DUF4143 DOMAIN-CONTAINING PROTEIN"/>
    <property type="match status" value="1"/>
</dbReference>
<evidence type="ECO:0000259" key="2">
    <source>
        <dbReference type="Pfam" id="PF13635"/>
    </source>
</evidence>
<name>A0A0A2WRJ2_THEFI</name>
<sequence length="397" mass="44818">MYPRFLAARIREALADTPVVFLEGARQVGKSTLVRSLGVGRYLTLDDPLVRSAAAQDPLAFLLAQGEEPLILDEVQRVPELLLSIKRLVDLDRRPGRFLLTGSANVLALPRVAEALVGRMEVLTLWPLSEEEVRGRRGFFLEILFSQGFPTSWRTEAEDLESLVRRGGFPEAVKREGRRRLVWFRSYLRTLLERDVRDLARIQRLETLPRLLEFLAFRLAQPLNQSELARLVGLPLSTLREYLALLEALFLVVRFPAWAANPEKRLVKAPKLYLVDTGLAASLLGGEDRFGFLLENFVALELLKHAGFGEVEPRFYHFRTHTGQEVDLVLEWEGRVVGLEVKAAKSLSARDFSGLRALREAAGERFFRGAVLYGGQEVLAVEPGLYAVPIPALWRLE</sequence>
<dbReference type="InterPro" id="IPR036390">
    <property type="entry name" value="WH_DNA-bd_sf"/>
</dbReference>
<dbReference type="Pfam" id="PF13173">
    <property type="entry name" value="AAA_14"/>
    <property type="match status" value="1"/>
</dbReference>